<dbReference type="InterPro" id="IPR005821">
    <property type="entry name" value="Ion_trans_dom"/>
</dbReference>
<dbReference type="InterPro" id="IPR027359">
    <property type="entry name" value="Volt_channel_dom_sf"/>
</dbReference>
<feature type="domain" description="Ion transport" evidence="6">
    <location>
        <begin position="448"/>
        <end position="715"/>
    </location>
</feature>
<dbReference type="OrthoDB" id="416585at2759"/>
<evidence type="ECO:0000313" key="7">
    <source>
        <dbReference type="EMBL" id="CAC5360567.1"/>
    </source>
</evidence>
<dbReference type="GO" id="GO:0019722">
    <property type="term" value="P:calcium-mediated signaling"/>
    <property type="evidence" value="ECO:0007669"/>
    <property type="project" value="TreeGrafter"/>
</dbReference>
<dbReference type="PANTHER" id="PTHR46768">
    <property type="entry name" value="TWO PORE CALCIUM CHANNEL PROTEIN 2"/>
    <property type="match status" value="1"/>
</dbReference>
<reference evidence="7 8" key="1">
    <citation type="submission" date="2020-06" db="EMBL/GenBank/DDBJ databases">
        <authorList>
            <person name="Li R."/>
            <person name="Bekaert M."/>
        </authorList>
    </citation>
    <scope>NUCLEOTIDE SEQUENCE [LARGE SCALE GENOMIC DNA]</scope>
    <source>
        <strain evidence="8">wild</strain>
    </source>
</reference>
<dbReference type="GO" id="GO:0075509">
    <property type="term" value="P:endocytosis involved in viral entry into host cell"/>
    <property type="evidence" value="ECO:0007669"/>
    <property type="project" value="TreeGrafter"/>
</dbReference>
<evidence type="ECO:0000256" key="3">
    <source>
        <dbReference type="ARBA" id="ARBA00022989"/>
    </source>
</evidence>
<feature type="transmembrane region" description="Helical" evidence="5">
    <location>
        <begin position="654"/>
        <end position="674"/>
    </location>
</feature>
<feature type="transmembrane region" description="Helical" evidence="5">
    <location>
        <begin position="557"/>
        <end position="576"/>
    </location>
</feature>
<gene>
    <name evidence="7" type="ORF">MCOR_3004</name>
</gene>
<feature type="transmembrane region" description="Helical" evidence="5">
    <location>
        <begin position="150"/>
        <end position="171"/>
    </location>
</feature>
<comment type="subcellular location">
    <subcellularLocation>
        <location evidence="1">Membrane</location>
        <topology evidence="1">Multi-pass membrane protein</topology>
    </subcellularLocation>
</comment>
<dbReference type="GO" id="GO:0097682">
    <property type="term" value="F:intracellularly phosphatidylinositol-3,5-bisphosphate-gated monatomic cation channel activity"/>
    <property type="evidence" value="ECO:0007669"/>
    <property type="project" value="TreeGrafter"/>
</dbReference>
<evidence type="ECO:0000256" key="1">
    <source>
        <dbReference type="ARBA" id="ARBA00004141"/>
    </source>
</evidence>
<dbReference type="GO" id="GO:0022832">
    <property type="term" value="F:voltage-gated channel activity"/>
    <property type="evidence" value="ECO:0007669"/>
    <property type="project" value="InterPro"/>
</dbReference>
<feature type="domain" description="Ion transport" evidence="6">
    <location>
        <begin position="86"/>
        <end position="330"/>
    </location>
</feature>
<feature type="transmembrane region" description="Helical" evidence="5">
    <location>
        <begin position="480"/>
        <end position="498"/>
    </location>
</feature>
<dbReference type="AlphaFoldDB" id="A0A6J8A3P2"/>
<proteinExistence type="predicted"/>
<feature type="transmembrane region" description="Helical" evidence="5">
    <location>
        <begin position="519"/>
        <end position="537"/>
    </location>
</feature>
<dbReference type="Pfam" id="PF00520">
    <property type="entry name" value="Ion_trans"/>
    <property type="match status" value="2"/>
</dbReference>
<keyword evidence="3 5" id="KW-1133">Transmembrane helix</keyword>
<dbReference type="EMBL" id="CACVKT020000568">
    <property type="protein sequence ID" value="CAC5360567.1"/>
    <property type="molecule type" value="Genomic_DNA"/>
</dbReference>
<feature type="transmembrane region" description="Helical" evidence="5">
    <location>
        <begin position="450"/>
        <end position="468"/>
    </location>
</feature>
<dbReference type="Gene3D" id="1.20.120.350">
    <property type="entry name" value="Voltage-gated potassium channels. Chain C"/>
    <property type="match status" value="1"/>
</dbReference>
<dbReference type="GO" id="GO:0015280">
    <property type="term" value="F:ligand-gated sodium channel activity"/>
    <property type="evidence" value="ECO:0007669"/>
    <property type="project" value="TreeGrafter"/>
</dbReference>
<organism evidence="7 8">
    <name type="scientific">Mytilus coruscus</name>
    <name type="common">Sea mussel</name>
    <dbReference type="NCBI Taxonomy" id="42192"/>
    <lineage>
        <taxon>Eukaryota</taxon>
        <taxon>Metazoa</taxon>
        <taxon>Spiralia</taxon>
        <taxon>Lophotrochozoa</taxon>
        <taxon>Mollusca</taxon>
        <taxon>Bivalvia</taxon>
        <taxon>Autobranchia</taxon>
        <taxon>Pteriomorphia</taxon>
        <taxon>Mytilida</taxon>
        <taxon>Mytiloidea</taxon>
        <taxon>Mytilidae</taxon>
        <taxon>Mytilinae</taxon>
        <taxon>Mytilus</taxon>
    </lineage>
</organism>
<protein>
    <submittedName>
        <fullName evidence="7">TPCN2</fullName>
    </submittedName>
</protein>
<keyword evidence="2 5" id="KW-0812">Transmembrane</keyword>
<name>A0A6J8A3P2_MYTCO</name>
<accession>A0A6J8A3P2</accession>
<feature type="transmembrane region" description="Helical" evidence="5">
    <location>
        <begin position="686"/>
        <end position="712"/>
    </location>
</feature>
<feature type="transmembrane region" description="Helical" evidence="5">
    <location>
        <begin position="111"/>
        <end position="130"/>
    </location>
</feature>
<evidence type="ECO:0000256" key="2">
    <source>
        <dbReference type="ARBA" id="ARBA00022692"/>
    </source>
</evidence>
<keyword evidence="8" id="KW-1185">Reference proteome</keyword>
<sequence length="779" mass="90194">MADNSSKEGFYKNEGVVPEQTTAGLIQETCTNEDNDIDLLCAVVFIEDAAKYRDISHKLDKKTLLWYRWYHSKPVRVSFYFVIFVLHILAFFEYPSSLTWTSDIRNRGNRIAVPCGITEGIEMICFLLIAADLILKYKLIGRSEFIKKKWLWASSIILILSLIDWFITIGFSCKEVVRYRRILRPVFILSNSQLMKKTVKCVQKTLPEVITILLLLFIHLYIFTLLGMLLFPKPQSLIPMDNRTEHFINGNSSSNSSTDSNVTEEGDEYFKTLLESFMSLLVLLTTANNPDVMMPAYQNNRLFSVYFIVFMIIGNYCFMNMFLAVIYNQFRGYFKSSMQASLLRRRVGLRAAYEVLLKNEFQTSSVMLESSVEVNKVKNAIQEANIPVRWKSKIFNEIDLKQVNQQLNFQAFQDCVDVIQSEKFASNRPAIRWFGHPVLRFLQKCVAHRFFTYFGNLVAVVNVFVITVELATQYDKSFNYSKSVLNIVNFGFVTYYLLEQVLKFVMFGWRRYVFEKSNIYDGLITVALVVTEIFSVAEYGLPLTGDEIIPKDSVTLWNVVRIINILIMARILRIIPQIKSMSIVVNTLVDLIKNMKAFAGILIVIYYSFAIMGIEIFNGSIKYNPPNATVTGGLLYKCGSYQQLEYWANNFDDFAAAIVVLWDIMVVNNWSVFLSAYKSATSRWSYLFFIIFCYYLFTDVVIVLQLFTAIIIENFIMKWDKSQLNTDRGRRTSSFEDSHHFMSVHDMFRSTLEEPSESEILQEISNHRYLKLGQIPSVT</sequence>
<evidence type="ECO:0000256" key="4">
    <source>
        <dbReference type="ARBA" id="ARBA00023136"/>
    </source>
</evidence>
<dbReference type="GO" id="GO:0005765">
    <property type="term" value="C:lysosomal membrane"/>
    <property type="evidence" value="ECO:0007669"/>
    <property type="project" value="InterPro"/>
</dbReference>
<dbReference type="PANTHER" id="PTHR46768:SF1">
    <property type="entry name" value="TWO PORE CHANNEL PROTEIN 2"/>
    <property type="match status" value="1"/>
</dbReference>
<keyword evidence="4 5" id="KW-0472">Membrane</keyword>
<evidence type="ECO:0000259" key="6">
    <source>
        <dbReference type="Pfam" id="PF00520"/>
    </source>
</evidence>
<dbReference type="Gene3D" id="1.10.287.70">
    <property type="match status" value="2"/>
</dbReference>
<feature type="transmembrane region" description="Helical" evidence="5">
    <location>
        <begin position="597"/>
        <end position="617"/>
    </location>
</feature>
<evidence type="ECO:0000313" key="8">
    <source>
        <dbReference type="Proteomes" id="UP000507470"/>
    </source>
</evidence>
<feature type="transmembrane region" description="Helical" evidence="5">
    <location>
        <begin position="209"/>
        <end position="231"/>
    </location>
</feature>
<feature type="transmembrane region" description="Helical" evidence="5">
    <location>
        <begin position="77"/>
        <end position="99"/>
    </location>
</feature>
<dbReference type="Proteomes" id="UP000507470">
    <property type="component" value="Unassembled WGS sequence"/>
</dbReference>
<dbReference type="SUPFAM" id="SSF81324">
    <property type="entry name" value="Voltage-gated potassium channels"/>
    <property type="match status" value="2"/>
</dbReference>
<evidence type="ECO:0000256" key="5">
    <source>
        <dbReference type="SAM" id="Phobius"/>
    </source>
</evidence>
<feature type="transmembrane region" description="Helical" evidence="5">
    <location>
        <begin position="303"/>
        <end position="327"/>
    </location>
</feature>
<dbReference type="InterPro" id="IPR028798">
    <property type="entry name" value="TPC2"/>
</dbReference>